<dbReference type="Proteomes" id="UP000269208">
    <property type="component" value="Chromosome"/>
</dbReference>
<dbReference type="EMBL" id="LR134190">
    <property type="protein sequence ID" value="VEB59372.1"/>
    <property type="molecule type" value="Genomic_DNA"/>
</dbReference>
<dbReference type="Pfam" id="PF07520">
    <property type="entry name" value="SrfB"/>
    <property type="match status" value="1"/>
</dbReference>
<sequence>MPKQEREIFRQRMFEALALVWKAMGWHPQDEDFHHA</sequence>
<evidence type="ECO:0000313" key="2">
    <source>
        <dbReference type="Proteomes" id="UP000269208"/>
    </source>
</evidence>
<proteinExistence type="predicted"/>
<dbReference type="InterPro" id="IPR009216">
    <property type="entry name" value="Virulence_factor_SrfB"/>
</dbReference>
<reference evidence="1 2" key="1">
    <citation type="submission" date="2018-12" db="EMBL/GenBank/DDBJ databases">
        <authorList>
            <consortium name="Pathogen Informatics"/>
        </authorList>
    </citation>
    <scope>NUCLEOTIDE SEQUENCE [LARGE SCALE GENOMIC DNA]</scope>
    <source>
        <strain evidence="1 2">NCTC6754</strain>
    </source>
</reference>
<organism evidence="1 2">
    <name type="scientific">Salmonella enterica I</name>
    <dbReference type="NCBI Taxonomy" id="59201"/>
    <lineage>
        <taxon>Bacteria</taxon>
        <taxon>Pseudomonadati</taxon>
        <taxon>Pseudomonadota</taxon>
        <taxon>Gammaproteobacteria</taxon>
        <taxon>Enterobacterales</taxon>
        <taxon>Enterobacteriaceae</taxon>
        <taxon>Salmonella</taxon>
    </lineage>
</organism>
<name>A0A3S4HW53_SALET</name>
<evidence type="ECO:0000313" key="1">
    <source>
        <dbReference type="EMBL" id="VEB59372.1"/>
    </source>
</evidence>
<dbReference type="AlphaFoldDB" id="A0A3S4HW53"/>
<protein>
    <submittedName>
        <fullName evidence="1">Putative virulence factor</fullName>
    </submittedName>
</protein>
<gene>
    <name evidence="1" type="primary">srfB1_4</name>
    <name evidence="1" type="ORF">NCTC6754_05888</name>
</gene>
<accession>A0A3S4HW53</accession>